<name>A0A410DQG3_9CLOT</name>
<sequence>MVKKKVDELIINDIKPLTISFKKNEDDLELYKWILRHSNQSGFIKDTLRAIMHNGDNNEAVKESIHVKEEKPKKGLLDLNF</sequence>
<reference evidence="1 2" key="1">
    <citation type="submission" date="2018-01" db="EMBL/GenBank/DDBJ databases">
        <title>Genome Sequencing and Assembly of Anaerobacter polyendosporus strain CT4.</title>
        <authorList>
            <person name="Tachaapaikoon C."/>
            <person name="Sutheeworapong S."/>
            <person name="Jenjaroenpun P."/>
            <person name="Wongsurawat T."/>
            <person name="Nookeaw I."/>
            <person name="Cheawchanlertfa P."/>
            <person name="Kosugi A."/>
            <person name="Cheevadhanarak S."/>
            <person name="Ratanakhanokchai K."/>
        </authorList>
    </citation>
    <scope>NUCLEOTIDE SEQUENCE [LARGE SCALE GENOMIC DNA]</scope>
    <source>
        <strain evidence="1 2">CT4</strain>
    </source>
</reference>
<protein>
    <submittedName>
        <fullName evidence="1">Uncharacterized protein</fullName>
    </submittedName>
</protein>
<dbReference type="EMBL" id="CP025746">
    <property type="protein sequence ID" value="QAA31260.1"/>
    <property type="molecule type" value="Genomic_DNA"/>
</dbReference>
<dbReference type="Proteomes" id="UP000286268">
    <property type="component" value="Chromosome"/>
</dbReference>
<dbReference type="KEGG" id="cmah:C1I91_06145"/>
<dbReference type="OrthoDB" id="9979677at2"/>
<keyword evidence="2" id="KW-1185">Reference proteome</keyword>
<dbReference type="AlphaFoldDB" id="A0A410DQG3"/>
<evidence type="ECO:0000313" key="1">
    <source>
        <dbReference type="EMBL" id="QAA31260.1"/>
    </source>
</evidence>
<evidence type="ECO:0000313" key="2">
    <source>
        <dbReference type="Proteomes" id="UP000286268"/>
    </source>
</evidence>
<dbReference type="RefSeq" id="WP_128212042.1">
    <property type="nucleotide sequence ID" value="NZ_CP025746.1"/>
</dbReference>
<accession>A0A410DQG3</accession>
<organism evidence="1 2">
    <name type="scientific">Clostridium manihotivorum</name>
    <dbReference type="NCBI Taxonomy" id="2320868"/>
    <lineage>
        <taxon>Bacteria</taxon>
        <taxon>Bacillati</taxon>
        <taxon>Bacillota</taxon>
        <taxon>Clostridia</taxon>
        <taxon>Eubacteriales</taxon>
        <taxon>Clostridiaceae</taxon>
        <taxon>Clostridium</taxon>
    </lineage>
</organism>
<proteinExistence type="predicted"/>
<gene>
    <name evidence="1" type="ORF">C1I91_06145</name>
</gene>